<keyword evidence="2" id="KW-1185">Reference proteome</keyword>
<comment type="caution">
    <text evidence="1">The sequence shown here is derived from an EMBL/GenBank/DDBJ whole genome shotgun (WGS) entry which is preliminary data.</text>
</comment>
<evidence type="ECO:0000313" key="2">
    <source>
        <dbReference type="Proteomes" id="UP000475545"/>
    </source>
</evidence>
<gene>
    <name evidence="1" type="ORF">GIY30_02325</name>
</gene>
<proteinExistence type="predicted"/>
<accession>A0A6L7GLB6</accession>
<evidence type="ECO:0000313" key="1">
    <source>
        <dbReference type="EMBL" id="MXP20207.1"/>
    </source>
</evidence>
<organism evidence="1 2">
    <name type="scientific">Gordonia mangrovi</name>
    <dbReference type="NCBI Taxonomy" id="2665643"/>
    <lineage>
        <taxon>Bacteria</taxon>
        <taxon>Bacillati</taxon>
        <taxon>Actinomycetota</taxon>
        <taxon>Actinomycetes</taxon>
        <taxon>Mycobacteriales</taxon>
        <taxon>Gordoniaceae</taxon>
        <taxon>Gordonia</taxon>
    </lineage>
</organism>
<dbReference type="Proteomes" id="UP000475545">
    <property type="component" value="Unassembled WGS sequence"/>
</dbReference>
<sequence>MTSNVPGKYAASTLDTRRIRAYARRVARETTTAPAEPLTKCTQVYVPVVKIRSVGFLGLKKETYTAHETHERSIEVVGSHWVLFSTRHFITQGKCKRHKAYEYEETNSWVLATNGELLKVWQWGDFTLFNSGVTKRESDCTVRAMTEDDILELDHDHKFTHYEDRSGHYRGDRQAGRIVRHAKGVGLSLKLKQLL</sequence>
<dbReference type="RefSeq" id="WP_160900374.1">
    <property type="nucleotide sequence ID" value="NZ_CP102850.1"/>
</dbReference>
<protein>
    <submittedName>
        <fullName evidence="1">Uncharacterized protein</fullName>
    </submittedName>
</protein>
<dbReference type="AlphaFoldDB" id="A0A6L7GLB6"/>
<reference evidence="1 2" key="1">
    <citation type="submission" date="2019-11" db="EMBL/GenBank/DDBJ databases">
        <title>Gordonia sp. nov., a novel actinobacterium isolated from mangrove soil in Hainan.</title>
        <authorList>
            <person name="Huang X."/>
            <person name="Xie Y."/>
            <person name="Chu X."/>
            <person name="Xiao K."/>
        </authorList>
    </citation>
    <scope>NUCLEOTIDE SEQUENCE [LARGE SCALE GENOMIC DNA]</scope>
    <source>
        <strain evidence="1 2">HNM0687</strain>
    </source>
</reference>
<name>A0A6L7GLB6_9ACTN</name>
<dbReference type="EMBL" id="WMBR01000001">
    <property type="protein sequence ID" value="MXP20207.1"/>
    <property type="molecule type" value="Genomic_DNA"/>
</dbReference>